<accession>A0ABW4LY61</accession>
<proteinExistence type="predicted"/>
<evidence type="ECO:0000313" key="1">
    <source>
        <dbReference type="EMBL" id="MFD1739362.1"/>
    </source>
</evidence>
<dbReference type="RefSeq" id="WP_377930591.1">
    <property type="nucleotide sequence ID" value="NZ_JBHUEM010000054.1"/>
</dbReference>
<dbReference type="Proteomes" id="UP001597214">
    <property type="component" value="Unassembled WGS sequence"/>
</dbReference>
<evidence type="ECO:0008006" key="3">
    <source>
        <dbReference type="Google" id="ProtNLM"/>
    </source>
</evidence>
<evidence type="ECO:0000313" key="2">
    <source>
        <dbReference type="Proteomes" id="UP001597214"/>
    </source>
</evidence>
<organism evidence="1 2">
    <name type="scientific">Bacillus salitolerans</name>
    <dbReference type="NCBI Taxonomy" id="1437434"/>
    <lineage>
        <taxon>Bacteria</taxon>
        <taxon>Bacillati</taxon>
        <taxon>Bacillota</taxon>
        <taxon>Bacilli</taxon>
        <taxon>Bacillales</taxon>
        <taxon>Bacillaceae</taxon>
        <taxon>Bacillus</taxon>
    </lineage>
</organism>
<protein>
    <recommendedName>
        <fullName evidence="3">Motility protein</fullName>
    </recommendedName>
</protein>
<dbReference type="EMBL" id="JBHUEM010000054">
    <property type="protein sequence ID" value="MFD1739362.1"/>
    <property type="molecule type" value="Genomic_DNA"/>
</dbReference>
<reference evidence="2" key="1">
    <citation type="journal article" date="2019" name="Int. J. Syst. Evol. Microbiol.">
        <title>The Global Catalogue of Microorganisms (GCM) 10K type strain sequencing project: providing services to taxonomists for standard genome sequencing and annotation.</title>
        <authorList>
            <consortium name="The Broad Institute Genomics Platform"/>
            <consortium name="The Broad Institute Genome Sequencing Center for Infectious Disease"/>
            <person name="Wu L."/>
            <person name="Ma J."/>
        </authorList>
    </citation>
    <scope>NUCLEOTIDE SEQUENCE [LARGE SCALE GENOMIC DNA]</scope>
    <source>
        <strain evidence="2">CCUG 49339</strain>
    </source>
</reference>
<name>A0ABW4LY61_9BACI</name>
<comment type="caution">
    <text evidence="1">The sequence shown here is derived from an EMBL/GenBank/DDBJ whole genome shotgun (WGS) entry which is preliminary data.</text>
</comment>
<keyword evidence="2" id="KW-1185">Reference proteome</keyword>
<sequence>MSSVSASSGSGVVSQAVQMNKSKAEQALNQAIREVVQDPAKNLRELQQPSPLSQFLDIKI</sequence>
<gene>
    <name evidence="1" type="ORF">ACFSCX_23040</name>
</gene>